<sequence>MRIPAAHLVFGALFLIFGYLSYNETVSFFLSNFAGTVADIRSVLIAPLFTALFYLLYYIASSLTFKKLSRFATNKEVVFQALFLIANVFLLLLSAKFFSWKTSNELNGATQLIELDTQQIALTYVVASLAAFILFIVIRKKWR</sequence>
<accession>A0A0B1R1V5</accession>
<dbReference type="EMBL" id="JTJJ01000073">
    <property type="protein sequence ID" value="KHJ66614.1"/>
    <property type="molecule type" value="Genomic_DNA"/>
</dbReference>
<dbReference type="AlphaFoldDB" id="A0A0B1R1V5"/>
<reference evidence="2 3" key="1">
    <citation type="submission" date="2014-11" db="EMBL/GenBank/DDBJ databases">
        <title>Genome sequencing of Pantoea rodasii ND03.</title>
        <authorList>
            <person name="Muhamad Yunos N.Y."/>
            <person name="Chan K.-G."/>
        </authorList>
    </citation>
    <scope>NUCLEOTIDE SEQUENCE [LARGE SCALE GENOMIC DNA]</scope>
    <source>
        <strain evidence="2 3">ND03</strain>
    </source>
</reference>
<evidence type="ECO:0000313" key="3">
    <source>
        <dbReference type="Proteomes" id="UP000030853"/>
    </source>
</evidence>
<feature type="transmembrane region" description="Helical" evidence="1">
    <location>
        <begin position="5"/>
        <end position="22"/>
    </location>
</feature>
<dbReference type="Proteomes" id="UP000030853">
    <property type="component" value="Unassembled WGS sequence"/>
</dbReference>
<feature type="transmembrane region" description="Helical" evidence="1">
    <location>
        <begin position="120"/>
        <end position="138"/>
    </location>
</feature>
<keyword evidence="1" id="KW-1133">Transmembrane helix</keyword>
<evidence type="ECO:0000313" key="2">
    <source>
        <dbReference type="EMBL" id="KHJ66614.1"/>
    </source>
</evidence>
<organism evidence="2 3">
    <name type="scientific">Pantoea rodasii</name>
    <dbReference type="NCBI Taxonomy" id="1076549"/>
    <lineage>
        <taxon>Bacteria</taxon>
        <taxon>Pseudomonadati</taxon>
        <taxon>Pseudomonadota</taxon>
        <taxon>Gammaproteobacteria</taxon>
        <taxon>Enterobacterales</taxon>
        <taxon>Erwiniaceae</taxon>
        <taxon>Pantoea</taxon>
    </lineage>
</organism>
<protein>
    <submittedName>
        <fullName evidence="2">Uncharacterized protein</fullName>
    </submittedName>
</protein>
<gene>
    <name evidence="2" type="ORF">QU24_18390</name>
</gene>
<keyword evidence="1" id="KW-0472">Membrane</keyword>
<name>A0A0B1R1V5_9GAMM</name>
<keyword evidence="1" id="KW-0812">Transmembrane</keyword>
<proteinExistence type="predicted"/>
<comment type="caution">
    <text evidence="2">The sequence shown here is derived from an EMBL/GenBank/DDBJ whole genome shotgun (WGS) entry which is preliminary data.</text>
</comment>
<evidence type="ECO:0000256" key="1">
    <source>
        <dbReference type="SAM" id="Phobius"/>
    </source>
</evidence>
<dbReference type="RefSeq" id="WP_039333980.1">
    <property type="nucleotide sequence ID" value="NZ_JTJJ01000073.1"/>
</dbReference>
<feature type="transmembrane region" description="Helical" evidence="1">
    <location>
        <begin position="77"/>
        <end position="100"/>
    </location>
</feature>
<feature type="transmembrane region" description="Helical" evidence="1">
    <location>
        <begin position="42"/>
        <end position="65"/>
    </location>
</feature>